<sequence>MEEPHHFLDAYFLCRITLQASHNIFMYRGDMPFCSEECRQEQIEVDEARDRDQGPAAEVAPRFTALPIRIKSSFS</sequence>
<dbReference type="AlphaFoldDB" id="A0A843TRR5"/>
<protein>
    <recommendedName>
        <fullName evidence="4">FLZ-type domain-containing protein</fullName>
    </recommendedName>
</protein>
<gene>
    <name evidence="5" type="ORF">Taro_004458</name>
</gene>
<organism evidence="5 6">
    <name type="scientific">Colocasia esculenta</name>
    <name type="common">Wild taro</name>
    <name type="synonym">Arum esculentum</name>
    <dbReference type="NCBI Taxonomy" id="4460"/>
    <lineage>
        <taxon>Eukaryota</taxon>
        <taxon>Viridiplantae</taxon>
        <taxon>Streptophyta</taxon>
        <taxon>Embryophyta</taxon>
        <taxon>Tracheophyta</taxon>
        <taxon>Spermatophyta</taxon>
        <taxon>Magnoliopsida</taxon>
        <taxon>Liliopsida</taxon>
        <taxon>Araceae</taxon>
        <taxon>Aroideae</taxon>
        <taxon>Colocasieae</taxon>
        <taxon>Colocasia</taxon>
    </lineage>
</organism>
<dbReference type="Pfam" id="PF04570">
    <property type="entry name" value="zf-FLZ"/>
    <property type="match status" value="1"/>
</dbReference>
<dbReference type="InterPro" id="IPR044533">
    <property type="entry name" value="FLZ1/2/3"/>
</dbReference>
<dbReference type="PROSITE" id="PS51795">
    <property type="entry name" value="ZF_FLZ"/>
    <property type="match status" value="1"/>
</dbReference>
<evidence type="ECO:0000256" key="2">
    <source>
        <dbReference type="ARBA" id="ARBA00022723"/>
    </source>
</evidence>
<feature type="zinc finger region" description="FLZ-type" evidence="3">
    <location>
        <begin position="6"/>
        <end position="50"/>
    </location>
</feature>
<proteinExistence type="inferred from homology"/>
<dbReference type="PANTHER" id="PTHR46057">
    <property type="entry name" value="FCS-LIKE ZINC FINGER 1-RELATED"/>
    <property type="match status" value="1"/>
</dbReference>
<dbReference type="PANTHER" id="PTHR46057:SF58">
    <property type="entry name" value="(WILD MALAYSIAN BANANA) HYPOTHETICAL PROTEIN"/>
    <property type="match status" value="1"/>
</dbReference>
<keyword evidence="2" id="KW-0479">Metal-binding</keyword>
<accession>A0A843TRR5</accession>
<evidence type="ECO:0000256" key="1">
    <source>
        <dbReference type="ARBA" id="ARBA00009374"/>
    </source>
</evidence>
<dbReference type="Proteomes" id="UP000652761">
    <property type="component" value="Unassembled WGS sequence"/>
</dbReference>
<feature type="domain" description="FLZ-type" evidence="4">
    <location>
        <begin position="6"/>
        <end position="50"/>
    </location>
</feature>
<dbReference type="OrthoDB" id="1916924at2759"/>
<evidence type="ECO:0000313" key="6">
    <source>
        <dbReference type="Proteomes" id="UP000652761"/>
    </source>
</evidence>
<comment type="caution">
    <text evidence="5">The sequence shown here is derived from an EMBL/GenBank/DDBJ whole genome shotgun (WGS) entry which is preliminary data.</text>
</comment>
<evidence type="ECO:0000259" key="4">
    <source>
        <dbReference type="PROSITE" id="PS51795"/>
    </source>
</evidence>
<dbReference type="EMBL" id="NMUH01000120">
    <property type="protein sequence ID" value="MQL72134.1"/>
    <property type="molecule type" value="Genomic_DNA"/>
</dbReference>
<comment type="similarity">
    <text evidence="1">Belongs to the FLZ family.</text>
</comment>
<evidence type="ECO:0000256" key="3">
    <source>
        <dbReference type="PROSITE-ProRule" id="PRU01131"/>
    </source>
</evidence>
<keyword evidence="6" id="KW-1185">Reference proteome</keyword>
<name>A0A843TRR5_COLES</name>
<dbReference type="GO" id="GO:0046872">
    <property type="term" value="F:metal ion binding"/>
    <property type="evidence" value="ECO:0007669"/>
    <property type="project" value="UniProtKB-KW"/>
</dbReference>
<dbReference type="InterPro" id="IPR007650">
    <property type="entry name" value="Zf-FLZ_dom"/>
</dbReference>
<reference evidence="5" key="1">
    <citation type="submission" date="2017-07" db="EMBL/GenBank/DDBJ databases">
        <title>Taro Niue Genome Assembly and Annotation.</title>
        <authorList>
            <person name="Atibalentja N."/>
            <person name="Keating K."/>
            <person name="Fields C.J."/>
        </authorList>
    </citation>
    <scope>NUCLEOTIDE SEQUENCE</scope>
    <source>
        <strain evidence="5">Niue_2</strain>
        <tissue evidence="5">Leaf</tissue>
    </source>
</reference>
<evidence type="ECO:0000313" key="5">
    <source>
        <dbReference type="EMBL" id="MQL72134.1"/>
    </source>
</evidence>